<keyword evidence="8" id="KW-0868">Chloride</keyword>
<evidence type="ECO:0000313" key="13">
    <source>
        <dbReference type="EMBL" id="TNJ38781.1"/>
    </source>
</evidence>
<keyword evidence="10" id="KW-0129">CBS domain</keyword>
<feature type="transmembrane region" description="Helical" evidence="11">
    <location>
        <begin position="349"/>
        <end position="371"/>
    </location>
</feature>
<dbReference type="GO" id="GO:0034707">
    <property type="term" value="C:chloride channel complex"/>
    <property type="evidence" value="ECO:0007669"/>
    <property type="project" value="UniProtKB-KW"/>
</dbReference>
<feature type="transmembrane region" description="Helical" evidence="11">
    <location>
        <begin position="311"/>
        <end position="329"/>
    </location>
</feature>
<dbReference type="OrthoDB" id="9812438at2"/>
<dbReference type="InterPro" id="IPR050368">
    <property type="entry name" value="ClC-type_chloride_channel"/>
</dbReference>
<feature type="transmembrane region" description="Helical" evidence="11">
    <location>
        <begin position="474"/>
        <end position="494"/>
    </location>
</feature>
<comment type="subcellular location">
    <subcellularLocation>
        <location evidence="1">Membrane</location>
        <topology evidence="1">Multi-pass membrane protein</topology>
    </subcellularLocation>
</comment>
<dbReference type="PANTHER" id="PTHR43427">
    <property type="entry name" value="CHLORIDE CHANNEL PROTEIN CLC-E"/>
    <property type="match status" value="1"/>
</dbReference>
<dbReference type="InterPro" id="IPR046342">
    <property type="entry name" value="CBS_dom_sf"/>
</dbReference>
<dbReference type="InterPro" id="IPR000644">
    <property type="entry name" value="CBS_dom"/>
</dbReference>
<organism evidence="13 14">
    <name type="scientific">Chlorobaculum thiosulfatiphilum</name>
    <name type="common">Chlorobium limicola f.sp. thiosulfatophilum</name>
    <dbReference type="NCBI Taxonomy" id="115852"/>
    <lineage>
        <taxon>Bacteria</taxon>
        <taxon>Pseudomonadati</taxon>
        <taxon>Chlorobiota</taxon>
        <taxon>Chlorobiia</taxon>
        <taxon>Chlorobiales</taxon>
        <taxon>Chlorobiaceae</taxon>
        <taxon>Chlorobaculum</taxon>
    </lineage>
</organism>
<keyword evidence="4 11" id="KW-1133">Transmembrane helix</keyword>
<protein>
    <submittedName>
        <fullName evidence="13">Chloride channel protein</fullName>
    </submittedName>
</protein>
<evidence type="ECO:0000256" key="5">
    <source>
        <dbReference type="ARBA" id="ARBA00023065"/>
    </source>
</evidence>
<feature type="transmembrane region" description="Helical" evidence="11">
    <location>
        <begin position="273"/>
        <end position="290"/>
    </location>
</feature>
<evidence type="ECO:0000256" key="2">
    <source>
        <dbReference type="ARBA" id="ARBA00022448"/>
    </source>
</evidence>
<evidence type="ECO:0000256" key="6">
    <source>
        <dbReference type="ARBA" id="ARBA00023136"/>
    </source>
</evidence>
<keyword evidence="7" id="KW-0869">Chloride channel</keyword>
<dbReference type="Gene3D" id="3.10.580.10">
    <property type="entry name" value="CBS-domain"/>
    <property type="match status" value="1"/>
</dbReference>
<dbReference type="GO" id="GO:0005254">
    <property type="term" value="F:chloride channel activity"/>
    <property type="evidence" value="ECO:0007669"/>
    <property type="project" value="UniProtKB-KW"/>
</dbReference>
<dbReference type="InterPro" id="IPR014743">
    <property type="entry name" value="Cl-channel_core"/>
</dbReference>
<dbReference type="RefSeq" id="WP_139457007.1">
    <property type="nucleotide sequence ID" value="NZ_VDCH01000013.1"/>
</dbReference>
<reference evidence="13 14" key="1">
    <citation type="submission" date="2019-05" db="EMBL/GenBank/DDBJ databases">
        <title>Draft Whole-Genome sequence of the green sulfur bacterium Chlorobaculum thiosulfatiphilum DSM 249.</title>
        <authorList>
            <person name="Meyer T.E."/>
            <person name="Kyndt J.A."/>
        </authorList>
    </citation>
    <scope>NUCLEOTIDE SEQUENCE [LARGE SCALE GENOMIC DNA]</scope>
    <source>
        <strain evidence="13 14">DSM 249</strain>
    </source>
</reference>
<evidence type="ECO:0000259" key="12">
    <source>
        <dbReference type="PROSITE" id="PS51371"/>
    </source>
</evidence>
<feature type="transmembrane region" description="Helical" evidence="11">
    <location>
        <begin position="408"/>
        <end position="432"/>
    </location>
</feature>
<feature type="transmembrane region" description="Helical" evidence="11">
    <location>
        <begin position="98"/>
        <end position="119"/>
    </location>
</feature>
<dbReference type="Gene3D" id="1.10.3080.10">
    <property type="entry name" value="Clc chloride channel"/>
    <property type="match status" value="1"/>
</dbReference>
<keyword evidence="14" id="KW-1185">Reference proteome</keyword>
<proteinExistence type="predicted"/>
<dbReference type="PROSITE" id="PS51371">
    <property type="entry name" value="CBS"/>
    <property type="match status" value="1"/>
</dbReference>
<dbReference type="AlphaFoldDB" id="A0A5C4S7Q8"/>
<accession>A0A5C4S7Q8</accession>
<dbReference type="Proteomes" id="UP000308271">
    <property type="component" value="Unassembled WGS sequence"/>
</dbReference>
<evidence type="ECO:0000256" key="1">
    <source>
        <dbReference type="ARBA" id="ARBA00004141"/>
    </source>
</evidence>
<dbReference type="EMBL" id="VDCH01000013">
    <property type="protein sequence ID" value="TNJ38781.1"/>
    <property type="molecule type" value="Genomic_DNA"/>
</dbReference>
<dbReference type="InterPro" id="IPR001807">
    <property type="entry name" value="ClC"/>
</dbReference>
<evidence type="ECO:0000256" key="9">
    <source>
        <dbReference type="ARBA" id="ARBA00023303"/>
    </source>
</evidence>
<keyword evidence="5" id="KW-0406">Ion transport</keyword>
<keyword evidence="6 11" id="KW-0472">Membrane</keyword>
<evidence type="ECO:0000313" key="14">
    <source>
        <dbReference type="Proteomes" id="UP000308271"/>
    </source>
</evidence>
<feature type="transmembrane region" description="Helical" evidence="11">
    <location>
        <begin position="54"/>
        <end position="77"/>
    </location>
</feature>
<dbReference type="Pfam" id="PF00654">
    <property type="entry name" value="Voltage_CLC"/>
    <property type="match status" value="1"/>
</dbReference>
<keyword evidence="9" id="KW-0407">Ion channel</keyword>
<feature type="transmembrane region" description="Helical" evidence="11">
    <location>
        <begin position="441"/>
        <end position="462"/>
    </location>
</feature>
<feature type="transmembrane region" description="Helical" evidence="11">
    <location>
        <begin position="198"/>
        <end position="223"/>
    </location>
</feature>
<keyword evidence="2" id="KW-0813">Transport</keyword>
<sequence>MSRLFVKNRLRRRIVVLTYILLRKSRYFKGTSRQFLRMTWASFLAQLNLNQDLPFLLVAVFVGLVTGYVAVIFHDAIKIISSYLFYGTTALGLPTFNNYLRIFLLPLIPALGGLVVGLYNTFVVKARPEHGLPSVIKAVAQKNGKIPTKNWIHKTITSVVSIGTGGGGGREAPIAQVGASIGSTIAQLLKFSPGRTRTLLGCGAAAGLAAVFNAPIGGVMFAVEVILGDFSVKTFSPIVVAAVVGTVLSRSYLGSYPTFLVTKYSLVSDTELVFYFILGVLAGLTAVLFIRTFYAIEEQIQKIEKRFRIPAWSMPAIGGLLCGLISMWVPELYGFSYEVIDRVLIGQESWTNMIAVYLLKPVVVALTVGSGGAGGMFAPTMKMGAMLGGMFGKVVNTLFPTITAASGAYALVGMGAVTAGIMRAPLTVILILFEVTGQYEIVLPIMFAAVTSALVARLAYPYTMETYVLEKENVRVGFGIALTIAGNISVLEVMQRKFVKFFDVTKMETIIDAFYNTRDSHFFITTPEGSFIGIIGLDEMSLVLKDGIFPGMIADDLVKKNVTVLYDTSKLDEALKIFEISEYSTLPVVEHQSGKLLGILKQDEAFSYYRKQMNLIGEDTGELVKQRAI</sequence>
<evidence type="ECO:0000256" key="10">
    <source>
        <dbReference type="PROSITE-ProRule" id="PRU00703"/>
    </source>
</evidence>
<dbReference type="SUPFAM" id="SSF81340">
    <property type="entry name" value="Clc chloride channel"/>
    <property type="match status" value="1"/>
</dbReference>
<feature type="domain" description="CBS" evidence="12">
    <location>
        <begin position="557"/>
        <end position="615"/>
    </location>
</feature>
<dbReference type="SUPFAM" id="SSF54631">
    <property type="entry name" value="CBS-domain pair"/>
    <property type="match status" value="1"/>
</dbReference>
<evidence type="ECO:0000256" key="4">
    <source>
        <dbReference type="ARBA" id="ARBA00022989"/>
    </source>
</evidence>
<feature type="transmembrane region" description="Helical" evidence="11">
    <location>
        <begin position="235"/>
        <end position="253"/>
    </location>
</feature>
<evidence type="ECO:0000256" key="8">
    <source>
        <dbReference type="ARBA" id="ARBA00023214"/>
    </source>
</evidence>
<dbReference type="PANTHER" id="PTHR43427:SF6">
    <property type="entry name" value="CHLORIDE CHANNEL PROTEIN CLC-E"/>
    <property type="match status" value="1"/>
</dbReference>
<dbReference type="PRINTS" id="PR00762">
    <property type="entry name" value="CLCHANNEL"/>
</dbReference>
<name>A0A5C4S7Q8_CHLTI</name>
<gene>
    <name evidence="13" type="ORF">FGF66_07295</name>
</gene>
<keyword evidence="3 11" id="KW-0812">Transmembrane</keyword>
<evidence type="ECO:0000256" key="11">
    <source>
        <dbReference type="SAM" id="Phobius"/>
    </source>
</evidence>
<comment type="caution">
    <text evidence="13">The sequence shown here is derived from an EMBL/GenBank/DDBJ whole genome shotgun (WGS) entry which is preliminary data.</text>
</comment>
<evidence type="ECO:0000256" key="3">
    <source>
        <dbReference type="ARBA" id="ARBA00022692"/>
    </source>
</evidence>
<dbReference type="Pfam" id="PF00571">
    <property type="entry name" value="CBS"/>
    <property type="match status" value="1"/>
</dbReference>
<evidence type="ECO:0000256" key="7">
    <source>
        <dbReference type="ARBA" id="ARBA00023173"/>
    </source>
</evidence>
<dbReference type="CDD" id="cd00400">
    <property type="entry name" value="Voltage_gated_ClC"/>
    <property type="match status" value="1"/>
</dbReference>